<keyword evidence="2" id="KW-0560">Oxidoreductase</keyword>
<comment type="cofactor">
    <cofactor evidence="1">
        <name>heme</name>
        <dbReference type="ChEBI" id="CHEBI:30413"/>
    </cofactor>
</comment>
<evidence type="ECO:0000313" key="5">
    <source>
        <dbReference type="EMBL" id="KAG2434459.1"/>
    </source>
</evidence>
<evidence type="ECO:0000256" key="4">
    <source>
        <dbReference type="SAM" id="SignalP"/>
    </source>
</evidence>
<dbReference type="Pfam" id="PF00067">
    <property type="entry name" value="p450"/>
    <property type="match status" value="1"/>
</dbReference>
<feature type="binding site" description="axial binding residue" evidence="1">
    <location>
        <position position="574"/>
    </location>
    <ligand>
        <name>heme</name>
        <dbReference type="ChEBI" id="CHEBI:30413"/>
    </ligand>
    <ligandPart>
        <name>Fe</name>
        <dbReference type="ChEBI" id="CHEBI:18248"/>
    </ligandPart>
</feature>
<comment type="caution">
    <text evidence="5">The sequence shown here is derived from an EMBL/GenBank/DDBJ whole genome shotgun (WGS) entry which is preliminary data.</text>
</comment>
<dbReference type="SUPFAM" id="SSF48264">
    <property type="entry name" value="Cytochrome P450"/>
    <property type="match status" value="1"/>
</dbReference>
<reference evidence="5" key="1">
    <citation type="journal article" date="2020" name="bioRxiv">
        <title>Comparative genomics of Chlamydomonas.</title>
        <authorList>
            <person name="Craig R.J."/>
            <person name="Hasan A.R."/>
            <person name="Ness R.W."/>
            <person name="Keightley P.D."/>
        </authorList>
    </citation>
    <scope>NUCLEOTIDE SEQUENCE</scope>
    <source>
        <strain evidence="5">CCAP 11/173</strain>
    </source>
</reference>
<keyword evidence="4" id="KW-0732">Signal</keyword>
<dbReference type="AlphaFoldDB" id="A0A835W2B9"/>
<dbReference type="PRINTS" id="PR00463">
    <property type="entry name" value="EP450I"/>
</dbReference>
<keyword evidence="1 2" id="KW-0349">Heme</keyword>
<evidence type="ECO:0000256" key="1">
    <source>
        <dbReference type="PIRSR" id="PIRSR602401-1"/>
    </source>
</evidence>
<dbReference type="PRINTS" id="PR00385">
    <property type="entry name" value="P450"/>
</dbReference>
<evidence type="ECO:0008006" key="7">
    <source>
        <dbReference type="Google" id="ProtNLM"/>
    </source>
</evidence>
<evidence type="ECO:0000256" key="2">
    <source>
        <dbReference type="RuleBase" id="RU000461"/>
    </source>
</evidence>
<keyword evidence="1 2" id="KW-0479">Metal-binding</keyword>
<dbReference type="InterPro" id="IPR002401">
    <property type="entry name" value="Cyt_P450_E_grp-I"/>
</dbReference>
<dbReference type="PANTHER" id="PTHR24301">
    <property type="entry name" value="THROMBOXANE-A SYNTHASE"/>
    <property type="match status" value="1"/>
</dbReference>
<name>A0A835W2B9_9CHLO</name>
<keyword evidence="6" id="KW-1185">Reference proteome</keyword>
<dbReference type="GO" id="GO:0004497">
    <property type="term" value="F:monooxygenase activity"/>
    <property type="evidence" value="ECO:0007669"/>
    <property type="project" value="UniProtKB-KW"/>
</dbReference>
<accession>A0A835W2B9</accession>
<dbReference type="GO" id="GO:0020037">
    <property type="term" value="F:heme binding"/>
    <property type="evidence" value="ECO:0007669"/>
    <property type="project" value="InterPro"/>
</dbReference>
<dbReference type="Gene3D" id="1.10.630.10">
    <property type="entry name" value="Cytochrome P450"/>
    <property type="match status" value="1"/>
</dbReference>
<dbReference type="GO" id="GO:0016705">
    <property type="term" value="F:oxidoreductase activity, acting on paired donors, with incorporation or reduction of molecular oxygen"/>
    <property type="evidence" value="ECO:0007669"/>
    <property type="project" value="InterPro"/>
</dbReference>
<keyword evidence="1 2" id="KW-0408">Iron</keyword>
<dbReference type="InterPro" id="IPR017972">
    <property type="entry name" value="Cyt_P450_CS"/>
</dbReference>
<protein>
    <recommendedName>
        <fullName evidence="7">Cytochrome P450</fullName>
    </recommendedName>
</protein>
<comment type="similarity">
    <text evidence="2">Belongs to the cytochrome P450 family.</text>
</comment>
<feature type="signal peptide" evidence="4">
    <location>
        <begin position="1"/>
        <end position="22"/>
    </location>
</feature>
<dbReference type="InterPro" id="IPR001128">
    <property type="entry name" value="Cyt_P450"/>
</dbReference>
<dbReference type="InterPro" id="IPR036396">
    <property type="entry name" value="Cyt_P450_sf"/>
</dbReference>
<feature type="region of interest" description="Disordered" evidence="3">
    <location>
        <begin position="239"/>
        <end position="272"/>
    </location>
</feature>
<evidence type="ECO:0000256" key="3">
    <source>
        <dbReference type="SAM" id="MobiDB-lite"/>
    </source>
</evidence>
<dbReference type="OrthoDB" id="6764281at2759"/>
<feature type="compositionally biased region" description="Gly residues" evidence="3">
    <location>
        <begin position="251"/>
        <end position="265"/>
    </location>
</feature>
<gene>
    <name evidence="5" type="ORF">HYH02_012289</name>
</gene>
<dbReference type="Proteomes" id="UP000613740">
    <property type="component" value="Unassembled WGS sequence"/>
</dbReference>
<organism evidence="5 6">
    <name type="scientific">Chlamydomonas schloesseri</name>
    <dbReference type="NCBI Taxonomy" id="2026947"/>
    <lineage>
        <taxon>Eukaryota</taxon>
        <taxon>Viridiplantae</taxon>
        <taxon>Chlorophyta</taxon>
        <taxon>core chlorophytes</taxon>
        <taxon>Chlorophyceae</taxon>
        <taxon>CS clade</taxon>
        <taxon>Chlamydomonadales</taxon>
        <taxon>Chlamydomonadaceae</taxon>
        <taxon>Chlamydomonas</taxon>
    </lineage>
</organism>
<sequence length="628" mass="66187">MLALSWQLFALASLSPALLVLAWAIINPVERWRARKIPGPPGLPLLGHLLAFATGDATDFTVQSVKKYGNVVAIWFGNRAWITIADPALIRKLGFKLINRPQRMTDFGHVLVGHNADVDNAGAFVASGEVWRRGRRAFEASIIHPASLAAHLPAINRCANRFVARLARRAAAASAAAAANGSTAINGKAGGSTAFDPAKGVPGAVEILTEAGNYTMASVGEVAYGIDFGTLEDDVPGAGPGNTYFSSSSSGGSGGGGSGGGGGGSASASGTATPTTKVLGAQLVEASRTVFRCLQVDRATIYLPLNLMFPGLRPLWRWMAEHLPDAAQRENMRARSKVAEVSRLLMEQWQANKAAAAVADGDKAGDKGSGDKAGGFKEVGGGISSSSFMAAMMEGRRGASQEERLSDIEVIAQGFTFIIAGYETSSNTTTMASFLLATHPAAQQRMAAEIDAVLGPWRAGAGAGGEGAGAGDITPELLAKLPYTEAVLQETLRLYPAAPYLLREAKEAVDLGHGRVVPKDSVLVLHVHSMQRDPDVWPQPEAFLPQRFLPEGAAALGPSDPNGWAPFGVGARMCVGHKLAMMVTKVALVRMYQRFRVSLAPEQPLPLKMKTGLVRVPADGVWLRLEER</sequence>
<dbReference type="GO" id="GO:0005506">
    <property type="term" value="F:iron ion binding"/>
    <property type="evidence" value="ECO:0007669"/>
    <property type="project" value="InterPro"/>
</dbReference>
<dbReference type="PANTHER" id="PTHR24301:SF2">
    <property type="entry name" value="THROMBOXANE-A SYNTHASE"/>
    <property type="match status" value="1"/>
</dbReference>
<keyword evidence="2" id="KW-0503">Monooxygenase</keyword>
<dbReference type="PROSITE" id="PS00086">
    <property type="entry name" value="CYTOCHROME_P450"/>
    <property type="match status" value="1"/>
</dbReference>
<feature type="chain" id="PRO_5032506869" description="Cytochrome P450" evidence="4">
    <location>
        <begin position="23"/>
        <end position="628"/>
    </location>
</feature>
<proteinExistence type="inferred from homology"/>
<dbReference type="EMBL" id="JAEHOD010000057">
    <property type="protein sequence ID" value="KAG2434459.1"/>
    <property type="molecule type" value="Genomic_DNA"/>
</dbReference>
<evidence type="ECO:0000313" key="6">
    <source>
        <dbReference type="Proteomes" id="UP000613740"/>
    </source>
</evidence>